<name>A0A645IIC8_9ZZZZ</name>
<organism evidence="1">
    <name type="scientific">bioreactor metagenome</name>
    <dbReference type="NCBI Taxonomy" id="1076179"/>
    <lineage>
        <taxon>unclassified sequences</taxon>
        <taxon>metagenomes</taxon>
        <taxon>ecological metagenomes</taxon>
    </lineage>
</organism>
<sequence>MAIPEYFDMIKNADIPTIVHRALKEGNPLYPVPKIMDKTDCEQLIRHLMQSEN</sequence>
<accession>A0A645IIC8</accession>
<protein>
    <submittedName>
        <fullName evidence="1">Uncharacterized protein</fullName>
    </submittedName>
</protein>
<proteinExistence type="predicted"/>
<evidence type="ECO:0000313" key="1">
    <source>
        <dbReference type="EMBL" id="MPN50239.1"/>
    </source>
</evidence>
<gene>
    <name evidence="1" type="ORF">SDC9_197865</name>
</gene>
<dbReference type="AlphaFoldDB" id="A0A645IIC8"/>
<comment type="caution">
    <text evidence="1">The sequence shown here is derived from an EMBL/GenBank/DDBJ whole genome shotgun (WGS) entry which is preliminary data.</text>
</comment>
<reference evidence="1" key="1">
    <citation type="submission" date="2019-08" db="EMBL/GenBank/DDBJ databases">
        <authorList>
            <person name="Kucharzyk K."/>
            <person name="Murdoch R.W."/>
            <person name="Higgins S."/>
            <person name="Loffler F."/>
        </authorList>
    </citation>
    <scope>NUCLEOTIDE SEQUENCE</scope>
</reference>
<dbReference type="EMBL" id="VSSQ01114235">
    <property type="protein sequence ID" value="MPN50239.1"/>
    <property type="molecule type" value="Genomic_DNA"/>
</dbReference>